<feature type="transmembrane region" description="Helical" evidence="1">
    <location>
        <begin position="70"/>
        <end position="91"/>
    </location>
</feature>
<protein>
    <recommendedName>
        <fullName evidence="4">DUF3325 domain-containing protein</fullName>
    </recommendedName>
</protein>
<name>A0A560BJA0_AZOBR</name>
<proteinExistence type="predicted"/>
<accession>A0A560BJA0</accession>
<keyword evidence="1" id="KW-1133">Transmembrane helix</keyword>
<evidence type="ECO:0000313" key="3">
    <source>
        <dbReference type="Proteomes" id="UP000316083"/>
    </source>
</evidence>
<comment type="caution">
    <text evidence="2">The sequence shown here is derived from an EMBL/GenBank/DDBJ whole genome shotgun (WGS) entry which is preliminary data.</text>
</comment>
<dbReference type="AlphaFoldDB" id="A0A560BJA0"/>
<evidence type="ECO:0008006" key="4">
    <source>
        <dbReference type="Google" id="ProtNLM"/>
    </source>
</evidence>
<organism evidence="2 3">
    <name type="scientific">Azospirillum brasilense</name>
    <dbReference type="NCBI Taxonomy" id="192"/>
    <lineage>
        <taxon>Bacteria</taxon>
        <taxon>Pseudomonadati</taxon>
        <taxon>Pseudomonadota</taxon>
        <taxon>Alphaproteobacteria</taxon>
        <taxon>Rhodospirillales</taxon>
        <taxon>Azospirillaceae</taxon>
        <taxon>Azospirillum</taxon>
    </lineage>
</organism>
<reference evidence="2 3" key="1">
    <citation type="submission" date="2019-06" db="EMBL/GenBank/DDBJ databases">
        <title>Genomic Encyclopedia of Type Strains, Phase IV (KMG-V): Genome sequencing to study the core and pangenomes of soil and plant-associated prokaryotes.</title>
        <authorList>
            <person name="Whitman W."/>
        </authorList>
    </citation>
    <scope>NUCLEOTIDE SEQUENCE [LARGE SCALE GENOMIC DNA]</scope>
    <source>
        <strain evidence="2 3">BR 11796</strain>
    </source>
</reference>
<keyword evidence="1" id="KW-0472">Membrane</keyword>
<dbReference type="RefSeq" id="WP_247883035.1">
    <property type="nucleotide sequence ID" value="NZ_VITF01000002.1"/>
</dbReference>
<feature type="transmembrane region" description="Helical" evidence="1">
    <location>
        <begin position="12"/>
        <end position="31"/>
    </location>
</feature>
<dbReference type="EMBL" id="VITF01000002">
    <property type="protein sequence ID" value="TWA72698.1"/>
    <property type="molecule type" value="Genomic_DNA"/>
</dbReference>
<dbReference type="Proteomes" id="UP000316083">
    <property type="component" value="Unassembled WGS sequence"/>
</dbReference>
<evidence type="ECO:0000256" key="1">
    <source>
        <dbReference type="SAM" id="Phobius"/>
    </source>
</evidence>
<evidence type="ECO:0000313" key="2">
    <source>
        <dbReference type="EMBL" id="TWA72698.1"/>
    </source>
</evidence>
<gene>
    <name evidence="2" type="ORF">FBZ82_102298</name>
</gene>
<keyword evidence="1" id="KW-0812">Transmembrane</keyword>
<feature type="transmembrane region" description="Helical" evidence="1">
    <location>
        <begin position="47"/>
        <end position="64"/>
    </location>
</feature>
<sequence>MIGNASIAEPALHALALAATVVGIVGFYLSAPRQQWLPHPLAGRRSRIIGALALLEGWLLWSVVMHPVTALFASLTVAMLLLTILPFAAAARGAVLAHWEG</sequence>